<sequence length="191" mass="21987">MQKLETARNLQTRLTVIIDTVEREFAPLSDAQLRTKPAPGKWSIVECLQHLNLAERYYVRQLQHKSERLGLVEHSPDDQTIESDFVGRLMLRMLDPKSTIKLPAPGLVRPRSASDLDPASVISQFLELQTLQRELTGRLIYLDWNQEKVPTLFGNWLKMRLGDVCQMLVVHTERHMQQAMRVKAEIATFVG</sequence>
<dbReference type="InterPro" id="IPR034660">
    <property type="entry name" value="DinB/YfiT-like"/>
</dbReference>
<dbReference type="OrthoDB" id="1524454at2"/>
<organism evidence="2 3">
    <name type="scientific">Spirosoma montaniterrae</name>
    <dbReference type="NCBI Taxonomy" id="1178516"/>
    <lineage>
        <taxon>Bacteria</taxon>
        <taxon>Pseudomonadati</taxon>
        <taxon>Bacteroidota</taxon>
        <taxon>Cytophagia</taxon>
        <taxon>Cytophagales</taxon>
        <taxon>Cytophagaceae</taxon>
        <taxon>Spirosoma</taxon>
    </lineage>
</organism>
<gene>
    <name evidence="2" type="ORF">AWR27_06490</name>
</gene>
<proteinExistence type="predicted"/>
<dbReference type="KEGG" id="smon:AWR27_06490"/>
<dbReference type="Gene3D" id="1.20.120.450">
    <property type="entry name" value="dinb family like domain"/>
    <property type="match status" value="1"/>
</dbReference>
<dbReference type="STRING" id="1178516.AWR27_06490"/>
<keyword evidence="3" id="KW-1185">Reference proteome</keyword>
<evidence type="ECO:0000313" key="2">
    <source>
        <dbReference type="EMBL" id="AQG79002.1"/>
    </source>
</evidence>
<protein>
    <recommendedName>
        <fullName evidence="1">DinB-like domain-containing protein</fullName>
    </recommendedName>
</protein>
<dbReference type="AlphaFoldDB" id="A0A1P9WUF0"/>
<evidence type="ECO:0000259" key="1">
    <source>
        <dbReference type="Pfam" id="PF12867"/>
    </source>
</evidence>
<dbReference type="EMBL" id="CP014263">
    <property type="protein sequence ID" value="AQG79002.1"/>
    <property type="molecule type" value="Genomic_DNA"/>
</dbReference>
<dbReference type="Pfam" id="PF12867">
    <property type="entry name" value="DinB_2"/>
    <property type="match status" value="1"/>
</dbReference>
<feature type="domain" description="DinB-like" evidence="1">
    <location>
        <begin position="20"/>
        <end position="179"/>
    </location>
</feature>
<dbReference type="InterPro" id="IPR024775">
    <property type="entry name" value="DinB-like"/>
</dbReference>
<accession>A0A1P9WUF0</accession>
<dbReference type="RefSeq" id="WP_077130448.1">
    <property type="nucleotide sequence ID" value="NZ_CP014263.1"/>
</dbReference>
<reference evidence="2 3" key="1">
    <citation type="submission" date="2016-01" db="EMBL/GenBank/DDBJ databases">
        <authorList>
            <person name="Oliw E.H."/>
        </authorList>
    </citation>
    <scope>NUCLEOTIDE SEQUENCE [LARGE SCALE GENOMIC DNA]</scope>
    <source>
        <strain evidence="2 3">DY10</strain>
    </source>
</reference>
<name>A0A1P9WUF0_9BACT</name>
<dbReference type="Proteomes" id="UP000187941">
    <property type="component" value="Chromosome"/>
</dbReference>
<evidence type="ECO:0000313" key="3">
    <source>
        <dbReference type="Proteomes" id="UP000187941"/>
    </source>
</evidence>
<dbReference type="SUPFAM" id="SSF109854">
    <property type="entry name" value="DinB/YfiT-like putative metalloenzymes"/>
    <property type="match status" value="1"/>
</dbReference>